<evidence type="ECO:0000256" key="3">
    <source>
        <dbReference type="ARBA" id="ARBA00022692"/>
    </source>
</evidence>
<dbReference type="InterPro" id="IPR050833">
    <property type="entry name" value="Poly_Biosynth_Transport"/>
</dbReference>
<gene>
    <name evidence="7" type="ORF">CCY01nite_37080</name>
</gene>
<evidence type="ECO:0000256" key="5">
    <source>
        <dbReference type="ARBA" id="ARBA00023136"/>
    </source>
</evidence>
<dbReference type="Proteomes" id="UP000321436">
    <property type="component" value="Unassembled WGS sequence"/>
</dbReference>
<feature type="transmembrane region" description="Helical" evidence="6">
    <location>
        <begin position="360"/>
        <end position="379"/>
    </location>
</feature>
<name>A0A512RP23_9BACT</name>
<keyword evidence="5 6" id="KW-0472">Membrane</keyword>
<sequence>MGMRVRELMPAILAFGVPATINLASIMVFTRLLSLYAYGELSLAWVTIEFTCGIFYRWSKMGMIRFFDRSQRSIIVGIQFTFGVSCLMLLVLLLLFLFGERSGWVSRHTFIFPVMLGIIARGVATFIQDVQRIYHEKLARYTFVSFLCNAAYYLPVIGLAIWTRGNIRVDAILYIQAFALLLLCLGISARPLWLLRKKLFRKQQPGMYRGIMHYGIPIAIASVAIGMFARIDRYVIEYVLGFRELGIYSAAFSLSNLVVSSIFTVLTISSYPEIIRRLNSGRQAEAKVLFRQNGQLILTAVPVFVCCACLLNTFLCQVLFGGKAPEISGVFPYVLLATYLFNLRIHYFDQVFQFSHTTRVSMYLAIVLGAGHLALSFLLTRTAGIHGIALSNALMSLAGIVFTWVFVRRIFRIELSKPVVALNIAGLIAITIYLMLI</sequence>
<feature type="transmembrane region" description="Helical" evidence="6">
    <location>
        <begin position="110"/>
        <end position="127"/>
    </location>
</feature>
<evidence type="ECO:0000313" key="8">
    <source>
        <dbReference type="Proteomes" id="UP000321436"/>
    </source>
</evidence>
<feature type="transmembrane region" description="Helical" evidence="6">
    <location>
        <begin position="296"/>
        <end position="321"/>
    </location>
</feature>
<dbReference type="GO" id="GO:0005886">
    <property type="term" value="C:plasma membrane"/>
    <property type="evidence" value="ECO:0007669"/>
    <property type="project" value="UniProtKB-SubCell"/>
</dbReference>
<evidence type="ECO:0000256" key="1">
    <source>
        <dbReference type="ARBA" id="ARBA00004651"/>
    </source>
</evidence>
<evidence type="ECO:0000256" key="2">
    <source>
        <dbReference type="ARBA" id="ARBA00022475"/>
    </source>
</evidence>
<dbReference type="Pfam" id="PF01943">
    <property type="entry name" value="Polysacc_synt"/>
    <property type="match status" value="1"/>
</dbReference>
<organism evidence="7 8">
    <name type="scientific">Chitinophaga cymbidii</name>
    <dbReference type="NCBI Taxonomy" id="1096750"/>
    <lineage>
        <taxon>Bacteria</taxon>
        <taxon>Pseudomonadati</taxon>
        <taxon>Bacteroidota</taxon>
        <taxon>Chitinophagia</taxon>
        <taxon>Chitinophagales</taxon>
        <taxon>Chitinophagaceae</taxon>
        <taxon>Chitinophaga</taxon>
    </lineage>
</organism>
<accession>A0A512RP23</accession>
<feature type="transmembrane region" description="Helical" evidence="6">
    <location>
        <begin position="173"/>
        <end position="193"/>
    </location>
</feature>
<comment type="subcellular location">
    <subcellularLocation>
        <location evidence="1">Cell membrane</location>
        <topology evidence="1">Multi-pass membrane protein</topology>
    </subcellularLocation>
</comment>
<protein>
    <recommendedName>
        <fullName evidence="9">Polysaccharide biosynthesis protein C-terminal domain-containing protein</fullName>
    </recommendedName>
</protein>
<dbReference type="AlphaFoldDB" id="A0A512RP23"/>
<comment type="caution">
    <text evidence="7">The sequence shown here is derived from an EMBL/GenBank/DDBJ whole genome shotgun (WGS) entry which is preliminary data.</text>
</comment>
<feature type="transmembrane region" description="Helical" evidence="6">
    <location>
        <begin position="327"/>
        <end position="348"/>
    </location>
</feature>
<evidence type="ECO:0000256" key="6">
    <source>
        <dbReference type="SAM" id="Phobius"/>
    </source>
</evidence>
<evidence type="ECO:0000313" key="7">
    <source>
        <dbReference type="EMBL" id="GEP97448.1"/>
    </source>
</evidence>
<dbReference type="EMBL" id="BKAU01000004">
    <property type="protein sequence ID" value="GEP97448.1"/>
    <property type="molecule type" value="Genomic_DNA"/>
</dbReference>
<keyword evidence="2" id="KW-1003">Cell membrane</keyword>
<reference evidence="7 8" key="1">
    <citation type="submission" date="2019-07" db="EMBL/GenBank/DDBJ databases">
        <title>Whole genome shotgun sequence of Chitinophaga cymbidii NBRC 109752.</title>
        <authorList>
            <person name="Hosoyama A."/>
            <person name="Uohara A."/>
            <person name="Ohji S."/>
            <person name="Ichikawa N."/>
        </authorList>
    </citation>
    <scope>NUCLEOTIDE SEQUENCE [LARGE SCALE GENOMIC DNA]</scope>
    <source>
        <strain evidence="7 8">NBRC 109752</strain>
    </source>
</reference>
<feature type="transmembrane region" description="Helical" evidence="6">
    <location>
        <begin position="419"/>
        <end position="436"/>
    </location>
</feature>
<feature type="transmembrane region" description="Helical" evidence="6">
    <location>
        <begin position="139"/>
        <end position="161"/>
    </location>
</feature>
<feature type="transmembrane region" description="Helical" evidence="6">
    <location>
        <begin position="35"/>
        <end position="56"/>
    </location>
</feature>
<dbReference type="PANTHER" id="PTHR30250:SF11">
    <property type="entry name" value="O-ANTIGEN TRANSPORTER-RELATED"/>
    <property type="match status" value="1"/>
</dbReference>
<feature type="transmembrane region" description="Helical" evidence="6">
    <location>
        <begin position="76"/>
        <end position="98"/>
    </location>
</feature>
<feature type="transmembrane region" description="Helical" evidence="6">
    <location>
        <begin position="12"/>
        <end position="29"/>
    </location>
</feature>
<evidence type="ECO:0008006" key="9">
    <source>
        <dbReference type="Google" id="ProtNLM"/>
    </source>
</evidence>
<feature type="transmembrane region" description="Helical" evidence="6">
    <location>
        <begin position="251"/>
        <end position="275"/>
    </location>
</feature>
<dbReference type="InterPro" id="IPR002797">
    <property type="entry name" value="Polysacc_synth"/>
</dbReference>
<evidence type="ECO:0000256" key="4">
    <source>
        <dbReference type="ARBA" id="ARBA00022989"/>
    </source>
</evidence>
<keyword evidence="8" id="KW-1185">Reference proteome</keyword>
<proteinExistence type="predicted"/>
<feature type="transmembrane region" description="Helical" evidence="6">
    <location>
        <begin position="385"/>
        <end position="407"/>
    </location>
</feature>
<keyword evidence="4 6" id="KW-1133">Transmembrane helix</keyword>
<keyword evidence="3 6" id="KW-0812">Transmembrane</keyword>
<dbReference type="PANTHER" id="PTHR30250">
    <property type="entry name" value="PST FAMILY PREDICTED COLANIC ACID TRANSPORTER"/>
    <property type="match status" value="1"/>
</dbReference>
<feature type="transmembrane region" description="Helical" evidence="6">
    <location>
        <begin position="214"/>
        <end position="231"/>
    </location>
</feature>